<proteinExistence type="predicted"/>
<dbReference type="PROSITE" id="PS50157">
    <property type="entry name" value="ZINC_FINGER_C2H2_2"/>
    <property type="match status" value="1"/>
</dbReference>
<comment type="subcellular location">
    <subcellularLocation>
        <location evidence="1">Nucleus</location>
    </subcellularLocation>
</comment>
<dbReference type="GO" id="GO:0008270">
    <property type="term" value="F:zinc ion binding"/>
    <property type="evidence" value="ECO:0007669"/>
    <property type="project" value="UniProtKB-KW"/>
</dbReference>
<evidence type="ECO:0000256" key="3">
    <source>
        <dbReference type="ARBA" id="ARBA00022737"/>
    </source>
</evidence>
<feature type="region of interest" description="Disordered" evidence="8">
    <location>
        <begin position="1"/>
        <end position="36"/>
    </location>
</feature>
<keyword evidence="2" id="KW-0479">Metal-binding</keyword>
<reference evidence="10 11" key="1">
    <citation type="submission" date="2019-09" db="EMBL/GenBank/DDBJ databases">
        <title>Bird 10,000 Genomes (B10K) Project - Family phase.</title>
        <authorList>
            <person name="Zhang G."/>
        </authorList>
    </citation>
    <scope>NUCLEOTIDE SEQUENCE [LARGE SCALE GENOMIC DNA]</scope>
    <source>
        <strain evidence="10">B10K-DU-002-18</strain>
        <tissue evidence="10">Muscle</tissue>
    </source>
</reference>
<feature type="domain" description="C2H2-type" evidence="9">
    <location>
        <begin position="44"/>
        <end position="71"/>
    </location>
</feature>
<evidence type="ECO:0000256" key="5">
    <source>
        <dbReference type="ARBA" id="ARBA00022833"/>
    </source>
</evidence>
<dbReference type="SMART" id="SM00355">
    <property type="entry name" value="ZnF_C2H2"/>
    <property type="match status" value="1"/>
</dbReference>
<dbReference type="PANTHER" id="PTHR23226:SF416">
    <property type="entry name" value="FI01424P"/>
    <property type="match status" value="1"/>
</dbReference>
<dbReference type="GO" id="GO:0005634">
    <property type="term" value="C:nucleus"/>
    <property type="evidence" value="ECO:0007669"/>
    <property type="project" value="UniProtKB-SubCell"/>
</dbReference>
<dbReference type="FunFam" id="3.30.160.60:FF:002343">
    <property type="entry name" value="Zinc finger protein 33A"/>
    <property type="match status" value="1"/>
</dbReference>
<keyword evidence="3" id="KW-0677">Repeat</keyword>
<dbReference type="AlphaFoldDB" id="A0A7L2LRF0"/>
<dbReference type="PANTHER" id="PTHR23226">
    <property type="entry name" value="ZINC FINGER AND SCAN DOMAIN-CONTAINING"/>
    <property type="match status" value="1"/>
</dbReference>
<evidence type="ECO:0000256" key="8">
    <source>
        <dbReference type="SAM" id="MobiDB-lite"/>
    </source>
</evidence>
<dbReference type="InterPro" id="IPR036236">
    <property type="entry name" value="Znf_C2H2_sf"/>
</dbReference>
<dbReference type="GO" id="GO:0000978">
    <property type="term" value="F:RNA polymerase II cis-regulatory region sequence-specific DNA binding"/>
    <property type="evidence" value="ECO:0007669"/>
    <property type="project" value="TreeGrafter"/>
</dbReference>
<keyword evidence="6" id="KW-0539">Nucleus</keyword>
<feature type="non-terminal residue" evidence="10">
    <location>
        <position position="76"/>
    </location>
</feature>
<dbReference type="InterPro" id="IPR013087">
    <property type="entry name" value="Znf_C2H2_type"/>
</dbReference>
<evidence type="ECO:0000259" key="9">
    <source>
        <dbReference type="PROSITE" id="PS50157"/>
    </source>
</evidence>
<comment type="caution">
    <text evidence="10">The sequence shown here is derived from an EMBL/GenBank/DDBJ whole genome shotgun (WGS) entry which is preliminary data.</text>
</comment>
<protein>
    <submittedName>
        <fullName evidence="10">ZNF22 protein</fullName>
    </submittedName>
</protein>
<keyword evidence="5" id="KW-0862">Zinc</keyword>
<evidence type="ECO:0000256" key="7">
    <source>
        <dbReference type="PROSITE-ProRule" id="PRU00042"/>
    </source>
</evidence>
<dbReference type="Gene3D" id="3.30.160.60">
    <property type="entry name" value="Classic Zinc Finger"/>
    <property type="match status" value="1"/>
</dbReference>
<evidence type="ECO:0000256" key="6">
    <source>
        <dbReference type="ARBA" id="ARBA00023242"/>
    </source>
</evidence>
<evidence type="ECO:0000313" key="11">
    <source>
        <dbReference type="Proteomes" id="UP000527178"/>
    </source>
</evidence>
<dbReference type="PROSITE" id="PS00028">
    <property type="entry name" value="ZINC_FINGER_C2H2_1"/>
    <property type="match status" value="1"/>
</dbReference>
<organism evidence="10 11">
    <name type="scientific">Hippolais icterina</name>
    <name type="common">icterine warbler</name>
    <dbReference type="NCBI Taxonomy" id="68497"/>
    <lineage>
        <taxon>Eukaryota</taxon>
        <taxon>Metazoa</taxon>
        <taxon>Chordata</taxon>
        <taxon>Craniata</taxon>
        <taxon>Vertebrata</taxon>
        <taxon>Euteleostomi</taxon>
        <taxon>Archelosauria</taxon>
        <taxon>Archosauria</taxon>
        <taxon>Dinosauria</taxon>
        <taxon>Saurischia</taxon>
        <taxon>Theropoda</taxon>
        <taxon>Coelurosauria</taxon>
        <taxon>Aves</taxon>
        <taxon>Neognathae</taxon>
        <taxon>Neoaves</taxon>
        <taxon>Telluraves</taxon>
        <taxon>Australaves</taxon>
        <taxon>Passeriformes</taxon>
        <taxon>Sylvioidea</taxon>
        <taxon>Sylviidae</taxon>
        <taxon>Acrocephalinae</taxon>
        <taxon>Hippolais</taxon>
    </lineage>
</organism>
<sequence>RGSKPSPGRSEDGKPTLCKEGGQRSAQSSELVVHEELQSGKKLHQCLECGKSFSTKSRLQRHRMCHTGERPHKCGT</sequence>
<accession>A0A7L2LRF0</accession>
<dbReference type="GO" id="GO:0000981">
    <property type="term" value="F:DNA-binding transcription factor activity, RNA polymerase II-specific"/>
    <property type="evidence" value="ECO:0007669"/>
    <property type="project" value="TreeGrafter"/>
</dbReference>
<name>A0A7L2LRF0_9SYLV</name>
<evidence type="ECO:0000256" key="1">
    <source>
        <dbReference type="ARBA" id="ARBA00004123"/>
    </source>
</evidence>
<keyword evidence="11" id="KW-1185">Reference proteome</keyword>
<evidence type="ECO:0000313" key="10">
    <source>
        <dbReference type="EMBL" id="NXR50196.1"/>
    </source>
</evidence>
<evidence type="ECO:0000256" key="4">
    <source>
        <dbReference type="ARBA" id="ARBA00022771"/>
    </source>
</evidence>
<feature type="non-terminal residue" evidence="10">
    <location>
        <position position="1"/>
    </location>
</feature>
<dbReference type="Proteomes" id="UP000527178">
    <property type="component" value="Unassembled WGS sequence"/>
</dbReference>
<gene>
    <name evidence="10" type="primary">Znf22_2</name>
    <name evidence="10" type="ORF">HIPICT_R15684</name>
</gene>
<keyword evidence="4 7" id="KW-0863">Zinc-finger</keyword>
<dbReference type="EMBL" id="VWYN01014131">
    <property type="protein sequence ID" value="NXR50196.1"/>
    <property type="molecule type" value="Genomic_DNA"/>
</dbReference>
<evidence type="ECO:0000256" key="2">
    <source>
        <dbReference type="ARBA" id="ARBA00022723"/>
    </source>
</evidence>
<dbReference type="SUPFAM" id="SSF57667">
    <property type="entry name" value="beta-beta-alpha zinc fingers"/>
    <property type="match status" value="1"/>
</dbReference>